<evidence type="ECO:0000259" key="3">
    <source>
        <dbReference type="PROSITE" id="PS51186"/>
    </source>
</evidence>
<dbReference type="Proteomes" id="UP000199356">
    <property type="component" value="Unassembled WGS sequence"/>
</dbReference>
<organism evidence="4 5">
    <name type="scientific">Tranquillimonas alkanivorans</name>
    <dbReference type="NCBI Taxonomy" id="441119"/>
    <lineage>
        <taxon>Bacteria</taxon>
        <taxon>Pseudomonadati</taxon>
        <taxon>Pseudomonadota</taxon>
        <taxon>Alphaproteobacteria</taxon>
        <taxon>Rhodobacterales</taxon>
        <taxon>Roseobacteraceae</taxon>
        <taxon>Tranquillimonas</taxon>
    </lineage>
</organism>
<keyword evidence="2" id="KW-0012">Acyltransferase</keyword>
<dbReference type="PANTHER" id="PTHR43800">
    <property type="entry name" value="PEPTIDYL-LYSINE N-ACETYLTRANSFERASE YJAB"/>
    <property type="match status" value="1"/>
</dbReference>
<keyword evidence="5" id="KW-1185">Reference proteome</keyword>
<keyword evidence="1 4" id="KW-0808">Transferase</keyword>
<dbReference type="InterPro" id="IPR016181">
    <property type="entry name" value="Acyl_CoA_acyltransferase"/>
</dbReference>
<dbReference type="RefSeq" id="WP_093424458.1">
    <property type="nucleotide sequence ID" value="NZ_FOXA01000017.1"/>
</dbReference>
<dbReference type="OrthoDB" id="7205533at2"/>
<feature type="domain" description="N-acetyltransferase" evidence="3">
    <location>
        <begin position="19"/>
        <end position="162"/>
    </location>
</feature>
<evidence type="ECO:0000256" key="2">
    <source>
        <dbReference type="ARBA" id="ARBA00023315"/>
    </source>
</evidence>
<dbReference type="SUPFAM" id="SSF55729">
    <property type="entry name" value="Acyl-CoA N-acyltransferases (Nat)"/>
    <property type="match status" value="1"/>
</dbReference>
<dbReference type="EMBL" id="FOXA01000017">
    <property type="protein sequence ID" value="SFP89942.1"/>
    <property type="molecule type" value="Genomic_DNA"/>
</dbReference>
<dbReference type="Gene3D" id="3.40.630.30">
    <property type="match status" value="1"/>
</dbReference>
<sequence>MLGKRDAVVIATAMPHPPPRLRSFGRSGDAAACLRIWRRAAEAGHPFLGPRDLDQEELLLRHRLLPAADVTLAEVDGVPVGFVALVWRLVAALFVDPAHHRHSIGRHLLEHAAQAHPALAVEVYEDNANARAFYAACGFRQVGRRPQDALGRPHALLQLERAFADTRARR</sequence>
<reference evidence="4 5" key="1">
    <citation type="submission" date="2016-10" db="EMBL/GenBank/DDBJ databases">
        <authorList>
            <person name="de Groot N.N."/>
        </authorList>
    </citation>
    <scope>NUCLEOTIDE SEQUENCE [LARGE SCALE GENOMIC DNA]</scope>
    <source>
        <strain evidence="4 5">DSM 19547</strain>
    </source>
</reference>
<protein>
    <submittedName>
        <fullName evidence="4">Putative acetyltransferase</fullName>
    </submittedName>
</protein>
<dbReference type="Pfam" id="PF00583">
    <property type="entry name" value="Acetyltransf_1"/>
    <property type="match status" value="1"/>
</dbReference>
<dbReference type="PANTHER" id="PTHR43800:SF1">
    <property type="entry name" value="PEPTIDYL-LYSINE N-ACETYLTRANSFERASE YJAB"/>
    <property type="match status" value="1"/>
</dbReference>
<evidence type="ECO:0000313" key="4">
    <source>
        <dbReference type="EMBL" id="SFP89942.1"/>
    </source>
</evidence>
<dbReference type="InterPro" id="IPR000182">
    <property type="entry name" value="GNAT_dom"/>
</dbReference>
<evidence type="ECO:0000313" key="5">
    <source>
        <dbReference type="Proteomes" id="UP000199356"/>
    </source>
</evidence>
<proteinExistence type="predicted"/>
<dbReference type="AlphaFoldDB" id="A0A1I5U3S4"/>
<accession>A0A1I5U3S4</accession>
<dbReference type="GO" id="GO:0016747">
    <property type="term" value="F:acyltransferase activity, transferring groups other than amino-acyl groups"/>
    <property type="evidence" value="ECO:0007669"/>
    <property type="project" value="InterPro"/>
</dbReference>
<evidence type="ECO:0000256" key="1">
    <source>
        <dbReference type="ARBA" id="ARBA00022679"/>
    </source>
</evidence>
<dbReference type="STRING" id="441119.SAMN04488047_11740"/>
<dbReference type="PROSITE" id="PS51186">
    <property type="entry name" value="GNAT"/>
    <property type="match status" value="1"/>
</dbReference>
<name>A0A1I5U3S4_9RHOB</name>
<dbReference type="CDD" id="cd04301">
    <property type="entry name" value="NAT_SF"/>
    <property type="match status" value="1"/>
</dbReference>
<gene>
    <name evidence="4" type="ORF">SAMN04488047_11740</name>
</gene>